<dbReference type="PANTHER" id="PTHR11246">
    <property type="entry name" value="PRE-MRNA SPLICING FACTOR"/>
    <property type="match status" value="1"/>
</dbReference>
<evidence type="ECO:0000256" key="5">
    <source>
        <dbReference type="ARBA" id="ARBA00022728"/>
    </source>
</evidence>
<evidence type="ECO:0000256" key="3">
    <source>
        <dbReference type="ARBA" id="ARBA00011524"/>
    </source>
</evidence>
<dbReference type="AlphaFoldDB" id="A0AAF0F7N8"/>
<evidence type="ECO:0000256" key="1">
    <source>
        <dbReference type="ARBA" id="ARBA00004123"/>
    </source>
</evidence>
<dbReference type="Pfam" id="PF23233">
    <property type="entry name" value="HAT_Syf1_CNRKL1_N"/>
    <property type="match status" value="1"/>
</dbReference>
<organism evidence="12 13">
    <name type="scientific">Malassezia psittaci</name>
    <dbReference type="NCBI Taxonomy" id="1821823"/>
    <lineage>
        <taxon>Eukaryota</taxon>
        <taxon>Fungi</taxon>
        <taxon>Dikarya</taxon>
        <taxon>Basidiomycota</taxon>
        <taxon>Ustilaginomycotina</taxon>
        <taxon>Malasseziomycetes</taxon>
        <taxon>Malasseziales</taxon>
        <taxon>Malasseziaceae</taxon>
        <taxon>Malassezia</taxon>
    </lineage>
</organism>
<accession>A0AAF0F7N8</accession>
<comment type="function">
    <text evidence="9">Involved in pre-mRNA splicing and cell cycle progression. Required for the spliceosome assembly and initiation of the DNA replication.</text>
</comment>
<dbReference type="Proteomes" id="UP001214628">
    <property type="component" value="Chromosome 5"/>
</dbReference>
<evidence type="ECO:0000256" key="9">
    <source>
        <dbReference type="ARBA" id="ARBA00037040"/>
    </source>
</evidence>
<evidence type="ECO:0000259" key="11">
    <source>
        <dbReference type="Pfam" id="PF23233"/>
    </source>
</evidence>
<comment type="similarity">
    <text evidence="2">Belongs to the crooked-neck family.</text>
</comment>
<dbReference type="Gene3D" id="1.25.40.10">
    <property type="entry name" value="Tetratricopeptide repeat domain"/>
    <property type="match status" value="4"/>
</dbReference>
<dbReference type="InterPro" id="IPR045075">
    <property type="entry name" value="Syf1-like"/>
</dbReference>
<comment type="subunit">
    <text evidence="3">Associated with the spliceosome.</text>
</comment>
<keyword evidence="5" id="KW-0747">Spliceosome</keyword>
<dbReference type="SMART" id="SM00386">
    <property type="entry name" value="HAT"/>
    <property type="match status" value="14"/>
</dbReference>
<dbReference type="InterPro" id="IPR003107">
    <property type="entry name" value="HAT"/>
</dbReference>
<evidence type="ECO:0000313" key="12">
    <source>
        <dbReference type="EMBL" id="WFD44736.1"/>
    </source>
</evidence>
<gene>
    <name evidence="12" type="primary">CLF1</name>
    <name evidence="12" type="ORF">MPSI1_003407</name>
</gene>
<evidence type="ECO:0000313" key="13">
    <source>
        <dbReference type="Proteomes" id="UP001214628"/>
    </source>
</evidence>
<dbReference type="FunFam" id="1.25.40.10:FF:000048">
    <property type="entry name" value="Cell cycle control protein"/>
    <property type="match status" value="1"/>
</dbReference>
<evidence type="ECO:0000256" key="4">
    <source>
        <dbReference type="ARBA" id="ARBA00022664"/>
    </source>
</evidence>
<evidence type="ECO:0000256" key="2">
    <source>
        <dbReference type="ARBA" id="ARBA00008644"/>
    </source>
</evidence>
<feature type="domain" description="Pre-mRNA-splicing factor Syf1/CRNKL1-like C-terminal HAT-repeats" evidence="10">
    <location>
        <begin position="360"/>
        <end position="600"/>
    </location>
</feature>
<keyword evidence="7" id="KW-0508">mRNA splicing</keyword>
<feature type="domain" description="Pre-mRNA-splicing factor Syf1-like N-terminal HAT-repeats" evidence="11">
    <location>
        <begin position="60"/>
        <end position="206"/>
    </location>
</feature>
<evidence type="ECO:0000256" key="6">
    <source>
        <dbReference type="ARBA" id="ARBA00022737"/>
    </source>
</evidence>
<dbReference type="InterPro" id="IPR055433">
    <property type="entry name" value="HAT_Syf1-like_N"/>
</dbReference>
<dbReference type="GO" id="GO:0071014">
    <property type="term" value="C:post-mRNA release spliceosomal complex"/>
    <property type="evidence" value="ECO:0007669"/>
    <property type="project" value="TreeGrafter"/>
</dbReference>
<dbReference type="GO" id="GO:0000245">
    <property type="term" value="P:spliceosomal complex assembly"/>
    <property type="evidence" value="ECO:0007669"/>
    <property type="project" value="TreeGrafter"/>
</dbReference>
<comment type="subcellular location">
    <subcellularLocation>
        <location evidence="1">Nucleus</location>
    </subcellularLocation>
</comment>
<feature type="domain" description="Pre-mRNA-splicing factor Syf1/CRNKL1-like C-terminal HAT-repeats" evidence="10">
    <location>
        <begin position="224"/>
        <end position="313"/>
    </location>
</feature>
<keyword evidence="8" id="KW-0539">Nucleus</keyword>
<dbReference type="PANTHER" id="PTHR11246:SF3">
    <property type="entry name" value="CROOKED NECK-LIKE PROTEIN 1"/>
    <property type="match status" value="1"/>
</dbReference>
<dbReference type="InterPro" id="IPR055430">
    <property type="entry name" value="HAT_Syf1_CNRKL1_C"/>
</dbReference>
<dbReference type="EMBL" id="CP118379">
    <property type="protein sequence ID" value="WFD44736.1"/>
    <property type="molecule type" value="Genomic_DNA"/>
</dbReference>
<keyword evidence="6" id="KW-0677">Repeat</keyword>
<dbReference type="SUPFAM" id="SSF48452">
    <property type="entry name" value="TPR-like"/>
    <property type="match status" value="3"/>
</dbReference>
<protein>
    <submittedName>
        <fullName evidence="12">NineTeen Complex (NTC) component</fullName>
    </submittedName>
</protein>
<reference evidence="12" key="1">
    <citation type="submission" date="2023-02" db="EMBL/GenBank/DDBJ databases">
        <title>Mating type loci evolution in Malassezia.</title>
        <authorList>
            <person name="Coelho M.A."/>
        </authorList>
    </citation>
    <scope>NUCLEOTIDE SEQUENCE</scope>
    <source>
        <strain evidence="12">CBS 14136</strain>
    </source>
</reference>
<dbReference type="InterPro" id="IPR011990">
    <property type="entry name" value="TPR-like_helical_dom_sf"/>
</dbReference>
<evidence type="ECO:0000256" key="8">
    <source>
        <dbReference type="ARBA" id="ARBA00023242"/>
    </source>
</evidence>
<keyword evidence="4" id="KW-0507">mRNA processing</keyword>
<dbReference type="GO" id="GO:0071007">
    <property type="term" value="C:U2-type catalytic step 2 spliceosome"/>
    <property type="evidence" value="ECO:0007669"/>
    <property type="project" value="TreeGrafter"/>
</dbReference>
<sequence>MSAEAHAPKIKNRAPAPVQITAEQLLREAQENQERPKIKSTRHRIEDYEQLEEYRARKRTEYEDAVRRLRGNMVAWIRYATWEANQGLMDRCRSVFERALDVNPHHIPLWLRYTEQELKMRNINHARNLFDRAVTILPRIDQLWYKYVHVEELLGNISGTREIFERWMSWEPDERAWNAYIAFEVRYKELDRASSVWERAVTCHPEPKLWIRWAKFEEERDQLEKARNVFHMALDFFGEDEAALERAQTVFTAFAKMETRQVEYDRARTIYKYALQRLPRAKSEGIYASYTRFEKQFGNIHGVEDTVTQKRRLQYEEEIEASGPATDYDTWFDYTRLEEDSYRNLQQEGAPASLLHASCEKVREVYQRAIAQTPPAKEKRLWRRYIYLYLRYALFEEIDTRDLDRAKQIYAAAVAAVPHRDFTFAKLWLAYAYFEVRRMQLQVARKLLGTAIGLAPKHKLFKGYIQLEMDLKEFDRVRKLYEKALEWDPSSSSTWVRFAELEQNLYDLERARGIYELAIQHAESESGGLDMPEIIWKAYIDFEFNEREWERVNALYERLLEKASHVKVWISYALGQMAAAIAIEEDQDADATEQAEAQGAHYSLSEQDLSARQQQRAQAAENTRAIFSRAYDSLRDQGLKEERVVLLEAWKAFEVEHGDESHESAVDAKMPRIQKKRREIPDSDGASEEVRALNLDSHQYYEMIFPEEEAQNKPALKLLERAHAWRAQQAS</sequence>
<proteinExistence type="inferred from homology"/>
<name>A0AAF0F7N8_9BASI</name>
<keyword evidence="13" id="KW-1185">Reference proteome</keyword>
<dbReference type="GO" id="GO:0000974">
    <property type="term" value="C:Prp19 complex"/>
    <property type="evidence" value="ECO:0007669"/>
    <property type="project" value="TreeGrafter"/>
</dbReference>
<evidence type="ECO:0000256" key="7">
    <source>
        <dbReference type="ARBA" id="ARBA00023187"/>
    </source>
</evidence>
<evidence type="ECO:0000259" key="10">
    <source>
        <dbReference type="Pfam" id="PF23231"/>
    </source>
</evidence>
<dbReference type="GO" id="GO:0071011">
    <property type="term" value="C:precatalytic spliceosome"/>
    <property type="evidence" value="ECO:0007669"/>
    <property type="project" value="TreeGrafter"/>
</dbReference>
<dbReference type="Pfam" id="PF23231">
    <property type="entry name" value="HAT_Syf1_CNRKL1_C"/>
    <property type="match status" value="2"/>
</dbReference>